<dbReference type="KEGG" id="azc:AZC_2437"/>
<dbReference type="STRING" id="438753.AZC_2437"/>
<accession>A8I6Q1</accession>
<dbReference type="Proteomes" id="UP000000270">
    <property type="component" value="Chromosome"/>
</dbReference>
<dbReference type="RefSeq" id="WP_012170963.1">
    <property type="nucleotide sequence ID" value="NC_009937.1"/>
</dbReference>
<dbReference type="EMBL" id="AP009384">
    <property type="protein sequence ID" value="BAF88435.1"/>
    <property type="molecule type" value="Genomic_DNA"/>
</dbReference>
<proteinExistence type="predicted"/>
<dbReference type="eggNOG" id="COG3496">
    <property type="taxonomic scope" value="Bacteria"/>
</dbReference>
<dbReference type="Pfam" id="PF07103">
    <property type="entry name" value="DUF1365"/>
    <property type="match status" value="1"/>
</dbReference>
<name>A8I6Q1_AZOC5</name>
<dbReference type="AlphaFoldDB" id="A8I6Q1"/>
<dbReference type="HOGENOM" id="CLU_065913_0_0_5"/>
<reference evidence="1 2" key="1">
    <citation type="journal article" date="2007" name="Appl. Environ. Microbiol.">
        <title>Rhizobial factors required for stem nodule maturation and maintenance in Sesbania rostrata-Azorhizobium caulinodans ORS571 symbiosis.</title>
        <authorList>
            <person name="Suzuki S."/>
            <person name="Aono T."/>
            <person name="Lee KB."/>
            <person name="Suzuki T."/>
            <person name="Liu CT."/>
            <person name="Miwa H."/>
            <person name="Wakao S."/>
            <person name="Iki T."/>
            <person name="Oyaizu H."/>
        </authorList>
    </citation>
    <scope>NUCLEOTIDE SEQUENCE [LARGE SCALE GENOMIC DNA]</scope>
    <source>
        <strain evidence="2">ATCC 43989 / DSM 5975 / JCM 20966 / LMG 6465 / NBRC 14845 / NCIMB 13405 / ORS 571</strain>
    </source>
</reference>
<keyword evidence="2" id="KW-1185">Reference proteome</keyword>
<dbReference type="InterPro" id="IPR010775">
    <property type="entry name" value="DUF1365"/>
</dbReference>
<reference evidence="2" key="2">
    <citation type="submission" date="2007-04" db="EMBL/GenBank/DDBJ databases">
        <title>Complete genome sequence of the nitrogen-fixing bacterium Azorhizobium caulinodans ORS571.</title>
        <authorList>
            <person name="Lee K.B."/>
            <person name="Backer P.D."/>
            <person name="Aono T."/>
            <person name="Liu C.T."/>
            <person name="Suzuki S."/>
            <person name="Suzuki T."/>
            <person name="Kaneko T."/>
            <person name="Yamada M."/>
            <person name="Tabata S."/>
            <person name="Kupfer D.M."/>
            <person name="Najar F.Z."/>
            <person name="Wiley G.B."/>
            <person name="Roe B."/>
            <person name="Binnewies T."/>
            <person name="Ussery D."/>
            <person name="Vereecke D."/>
            <person name="Gevers D."/>
            <person name="Holsters M."/>
            <person name="Oyaizu H."/>
        </authorList>
    </citation>
    <scope>NUCLEOTIDE SEQUENCE [LARGE SCALE GENOMIC DNA]</scope>
    <source>
        <strain evidence="2">ATCC 43989 / DSM 5975 / JCM 20966 / LMG 6465 / NBRC 14845 / NCIMB 13405 / ORS 571</strain>
    </source>
</reference>
<gene>
    <name evidence="1" type="ordered locus">AZC_2437</name>
</gene>
<evidence type="ECO:0000313" key="2">
    <source>
        <dbReference type="Proteomes" id="UP000000270"/>
    </source>
</evidence>
<protein>
    <recommendedName>
        <fullName evidence="3">DUF1365 domain-containing protein</fullName>
    </recommendedName>
</protein>
<dbReference type="PANTHER" id="PTHR33973">
    <property type="entry name" value="OS07G0153300 PROTEIN"/>
    <property type="match status" value="1"/>
</dbReference>
<reference evidence="1 2" key="5">
    <citation type="journal article" date="2010" name="Appl. Environ. Microbiol.">
        <title>phrR-like gene praR of Azorhizobium caulinodans ORS571 is essential for symbiosis with Sesbania rostrata and is involved in expression of reb genes.</title>
        <authorList>
            <person name="Akiba N."/>
            <person name="Aono T."/>
            <person name="Toyazaki H."/>
            <person name="Sato S."/>
            <person name="Oyaizu H."/>
        </authorList>
    </citation>
    <scope>NUCLEOTIDE SEQUENCE [LARGE SCALE GENOMIC DNA]</scope>
    <source>
        <strain evidence="2">ATCC 43989 / DSM 5975 / JCM 20966 / LMG 6465 / NBRC 14845 / NCIMB 13405 / ORS 571</strain>
    </source>
</reference>
<reference evidence="1 2" key="3">
    <citation type="journal article" date="2008" name="BMC Genomics">
        <title>The genome of the versatile nitrogen fixer Azorhizobium caulinodans ORS571.</title>
        <authorList>
            <person name="Lee KB."/>
            <person name="Backer P.D."/>
            <person name="Aono T."/>
            <person name="Liu CT."/>
            <person name="Suzuki S."/>
            <person name="Suzuki T."/>
            <person name="Kaneko T."/>
            <person name="Yamada M."/>
            <person name="Tabata S."/>
            <person name="Kupfer D.M."/>
            <person name="Najar F.Z."/>
            <person name="Wiley G.B."/>
            <person name="Roe B."/>
            <person name="Binnewies T.T."/>
            <person name="Ussery D.W."/>
            <person name="D'Haeze W."/>
            <person name="Herder J.D."/>
            <person name="Gevers D."/>
            <person name="Vereecke D."/>
            <person name="Holsters M."/>
            <person name="Oyaizu H."/>
        </authorList>
    </citation>
    <scope>NUCLEOTIDE SEQUENCE [LARGE SCALE GENOMIC DNA]</scope>
    <source>
        <strain evidence="2">ATCC 43989 / DSM 5975 / JCM 20966 / LMG 6465 / NBRC 14845 / NCIMB 13405 / ORS 571</strain>
    </source>
</reference>
<evidence type="ECO:0008006" key="3">
    <source>
        <dbReference type="Google" id="ProtNLM"/>
    </source>
</evidence>
<sequence length="260" mass="29286">MMPPASALYSGTVVHHRVRPRAHRLSYKMFSLLLDLDELDALDGRLRLFSRNRFNVFGFRDRDYGDGSRTPLRVQVERHLAAAGIAFDGGPIRLLTMPRILGYAFNPLSVYFCYRRDGGLAAILYEVNNTFGERHSYLLPTDDPFAPTIRQRTDKRFFVSPFMDMDLTYQFRVQPPGARVGIGIATRDRSGLVLSATLASTRVELTDNALLNAFFSCPLLTLKVIGGIHWEALQIFLKGIGLRHRPPPPVHPVTVARSDT</sequence>
<reference evidence="1 2" key="6">
    <citation type="journal article" date="2011" name="Appl. Environ. Microbiol.">
        <title>Involvement of the azorhizobial chromosome partition gene (parA) in the onset of bacteroid differentiation during Sesbania rostrata stem nodule development.</title>
        <authorList>
            <person name="Liu CT."/>
            <person name="Lee KB."/>
            <person name="Wang YS."/>
            <person name="Peng MH."/>
            <person name="Lee KT."/>
            <person name="Suzuki S."/>
            <person name="Suzuki T."/>
            <person name="Oyaizu H."/>
        </authorList>
    </citation>
    <scope>NUCLEOTIDE SEQUENCE [LARGE SCALE GENOMIC DNA]</scope>
    <source>
        <strain evidence="2">ATCC 43989 / DSM 5975 / JCM 20966 / LMG 6465 / NBRC 14845 / NCIMB 13405 / ORS 571</strain>
    </source>
</reference>
<organism evidence="1 2">
    <name type="scientific">Azorhizobium caulinodans (strain ATCC 43989 / DSM 5975 / JCM 20966 / LMG 6465 / NBRC 14845 / NCIMB 13405 / ORS 571)</name>
    <dbReference type="NCBI Taxonomy" id="438753"/>
    <lineage>
        <taxon>Bacteria</taxon>
        <taxon>Pseudomonadati</taxon>
        <taxon>Pseudomonadota</taxon>
        <taxon>Alphaproteobacteria</taxon>
        <taxon>Hyphomicrobiales</taxon>
        <taxon>Xanthobacteraceae</taxon>
        <taxon>Azorhizobium</taxon>
    </lineage>
</organism>
<reference evidence="1 2" key="4">
    <citation type="journal article" date="2009" name="Appl. Environ. Microbiol.">
        <title>Comparative genome-wide transcriptional profiling of Azorhizobium caulinodans ORS571 grown under free-living and symbiotic conditions.</title>
        <authorList>
            <person name="Tsukada S."/>
            <person name="Aono T."/>
            <person name="Akiba N."/>
            <person name="Lee KB."/>
            <person name="Liu CT."/>
            <person name="Toyazaki H."/>
            <person name="Oyaizu H."/>
        </authorList>
    </citation>
    <scope>NUCLEOTIDE SEQUENCE [LARGE SCALE GENOMIC DNA]</scope>
    <source>
        <strain evidence="2">ATCC 43989 / DSM 5975 / JCM 20966 / LMG 6465 / NBRC 14845 / NCIMB 13405 / ORS 571</strain>
    </source>
</reference>
<evidence type="ECO:0000313" key="1">
    <source>
        <dbReference type="EMBL" id="BAF88435.1"/>
    </source>
</evidence>
<dbReference type="PANTHER" id="PTHR33973:SF4">
    <property type="entry name" value="OS07G0153300 PROTEIN"/>
    <property type="match status" value="1"/>
</dbReference>